<dbReference type="Gene3D" id="3.30.160.70">
    <property type="entry name" value="Methylated DNA-protein cysteine methyltransferase domain"/>
    <property type="match status" value="1"/>
</dbReference>
<name>A0A2W5P1I1_9SPHN</name>
<feature type="domain" description="HTH araC/xylS-type" evidence="6">
    <location>
        <begin position="97"/>
        <end position="161"/>
    </location>
</feature>
<dbReference type="Gene3D" id="3.40.10.10">
    <property type="entry name" value="DNA Methylphosphotriester Repair Domain"/>
    <property type="match status" value="1"/>
</dbReference>
<dbReference type="GO" id="GO:0003700">
    <property type="term" value="F:DNA-binding transcription factor activity"/>
    <property type="evidence" value="ECO:0007669"/>
    <property type="project" value="InterPro"/>
</dbReference>
<dbReference type="InterPro" id="IPR018060">
    <property type="entry name" value="HTH_AraC"/>
</dbReference>
<dbReference type="InterPro" id="IPR004026">
    <property type="entry name" value="Ada_DNA_repair_Zn-bd"/>
</dbReference>
<dbReference type="SUPFAM" id="SSF57884">
    <property type="entry name" value="Ada DNA repair protein, N-terminal domain (N-Ada 10)"/>
    <property type="match status" value="1"/>
</dbReference>
<keyword evidence="2" id="KW-0489">Methyltransferase</keyword>
<accession>A0A2W5P1I1</accession>
<dbReference type="Pfam" id="PF02805">
    <property type="entry name" value="Ada_Zn_binding"/>
    <property type="match status" value="1"/>
</dbReference>
<evidence type="ECO:0000313" key="8">
    <source>
        <dbReference type="Proteomes" id="UP000249229"/>
    </source>
</evidence>
<dbReference type="InterPro" id="IPR036631">
    <property type="entry name" value="MGMT_N_sf"/>
</dbReference>
<evidence type="ECO:0000256" key="5">
    <source>
        <dbReference type="ARBA" id="ARBA00023163"/>
    </source>
</evidence>
<organism evidence="7 8">
    <name type="scientific">Sphingomonas taxi</name>
    <dbReference type="NCBI Taxonomy" id="1549858"/>
    <lineage>
        <taxon>Bacteria</taxon>
        <taxon>Pseudomonadati</taxon>
        <taxon>Pseudomonadota</taxon>
        <taxon>Alphaproteobacteria</taxon>
        <taxon>Sphingomonadales</taxon>
        <taxon>Sphingomonadaceae</taxon>
        <taxon>Sphingomonas</taxon>
    </lineage>
</organism>
<dbReference type="SUPFAM" id="SSF46689">
    <property type="entry name" value="Homeodomain-like"/>
    <property type="match status" value="1"/>
</dbReference>
<keyword evidence="2" id="KW-0808">Transferase</keyword>
<dbReference type="SMART" id="SM00342">
    <property type="entry name" value="HTH_ARAC"/>
    <property type="match status" value="1"/>
</dbReference>
<dbReference type="GO" id="GO:0006281">
    <property type="term" value="P:DNA repair"/>
    <property type="evidence" value="ECO:0007669"/>
    <property type="project" value="InterPro"/>
</dbReference>
<comment type="caution">
    <text evidence="7">The sequence shown here is derived from an EMBL/GenBank/DDBJ whole genome shotgun (WGS) entry which is preliminary data.</text>
</comment>
<dbReference type="Pfam" id="PF12833">
    <property type="entry name" value="HTH_18"/>
    <property type="match status" value="1"/>
</dbReference>
<evidence type="ECO:0000313" key="7">
    <source>
        <dbReference type="EMBL" id="PZQ59576.1"/>
    </source>
</evidence>
<keyword evidence="4" id="KW-0010">Activator</keyword>
<evidence type="ECO:0000256" key="2">
    <source>
        <dbReference type="ARBA" id="ARBA00022603"/>
    </source>
</evidence>
<gene>
    <name evidence="7" type="ORF">DI544_10570</name>
</gene>
<keyword evidence="5" id="KW-0804">Transcription</keyword>
<dbReference type="GO" id="GO:0032259">
    <property type="term" value="P:methylation"/>
    <property type="evidence" value="ECO:0007669"/>
    <property type="project" value="UniProtKB-KW"/>
</dbReference>
<dbReference type="EMBL" id="QFQI01000008">
    <property type="protein sequence ID" value="PZQ59576.1"/>
    <property type="molecule type" value="Genomic_DNA"/>
</dbReference>
<dbReference type="AlphaFoldDB" id="A0A2W5P1I1"/>
<dbReference type="GO" id="GO:0008270">
    <property type="term" value="F:zinc ion binding"/>
    <property type="evidence" value="ECO:0007669"/>
    <property type="project" value="InterPro"/>
</dbReference>
<evidence type="ECO:0000256" key="1">
    <source>
        <dbReference type="ARBA" id="ARBA00001947"/>
    </source>
</evidence>
<sequence length="273" mass="28929">MGEAIDTDVAWEAFARRDRAFDGRFVVAVHSTRIYCKPSCAARRPRRENVAFLHDAAAARAAGFRACRRCLPDSAARDRAAVIAAAAALGGDEAAPSLAALAARVGYAPHHFHRLFRRMTGVTPAGYARMLRADRAAAALRRAGSVTGAIYDAGYAAPSRFYADAARLGMTPTAWAHGGAGETITWTVLPCPPGSLLLAASARGWCRFAFATDEAEVRAELPAATWVRGDAAFRARAAALVADAAAPCDASLPRAIREVAFRERLHAAAARRG</sequence>
<reference evidence="7 8" key="1">
    <citation type="submission" date="2017-08" db="EMBL/GenBank/DDBJ databases">
        <title>Infants hospitalized years apart are colonized by the same room-sourced microbial strains.</title>
        <authorList>
            <person name="Brooks B."/>
            <person name="Olm M.R."/>
            <person name="Firek B.A."/>
            <person name="Baker R."/>
            <person name="Thomas B.C."/>
            <person name="Morowitz M.J."/>
            <person name="Banfield J.F."/>
        </authorList>
    </citation>
    <scope>NUCLEOTIDE SEQUENCE [LARGE SCALE GENOMIC DNA]</scope>
    <source>
        <strain evidence="7">S2_005_001_R1_22</strain>
    </source>
</reference>
<dbReference type="Gene3D" id="1.10.10.60">
    <property type="entry name" value="Homeodomain-like"/>
    <property type="match status" value="1"/>
</dbReference>
<dbReference type="Proteomes" id="UP000249229">
    <property type="component" value="Unassembled WGS sequence"/>
</dbReference>
<proteinExistence type="predicted"/>
<evidence type="ECO:0000259" key="6">
    <source>
        <dbReference type="PROSITE" id="PS01124"/>
    </source>
</evidence>
<keyword evidence="3" id="KW-0805">Transcription regulation</keyword>
<evidence type="ECO:0000256" key="4">
    <source>
        <dbReference type="ARBA" id="ARBA00023159"/>
    </source>
</evidence>
<comment type="cofactor">
    <cofactor evidence="1">
        <name>Zn(2+)</name>
        <dbReference type="ChEBI" id="CHEBI:29105"/>
    </cofactor>
</comment>
<protein>
    <submittedName>
        <fullName evidence="7">Bifunctional transcriptional activator/DNA repair enzyme protein Ada</fullName>
    </submittedName>
</protein>
<dbReference type="InterPro" id="IPR035451">
    <property type="entry name" value="Ada-like_dom_sf"/>
</dbReference>
<dbReference type="PROSITE" id="PS01124">
    <property type="entry name" value="HTH_ARAC_FAMILY_2"/>
    <property type="match status" value="1"/>
</dbReference>
<dbReference type="SUPFAM" id="SSF53155">
    <property type="entry name" value="Methylated DNA-protein cysteine methyltransferase domain"/>
    <property type="match status" value="1"/>
</dbReference>
<dbReference type="GO" id="GO:0003908">
    <property type="term" value="F:methylated-DNA-[protein]-cysteine S-methyltransferase activity"/>
    <property type="evidence" value="ECO:0007669"/>
    <property type="project" value="InterPro"/>
</dbReference>
<dbReference type="GO" id="GO:0043565">
    <property type="term" value="F:sequence-specific DNA binding"/>
    <property type="evidence" value="ECO:0007669"/>
    <property type="project" value="InterPro"/>
</dbReference>
<evidence type="ECO:0000256" key="3">
    <source>
        <dbReference type="ARBA" id="ARBA00023015"/>
    </source>
</evidence>
<dbReference type="InterPro" id="IPR009057">
    <property type="entry name" value="Homeodomain-like_sf"/>
</dbReference>